<dbReference type="Proteomes" id="UP000473278">
    <property type="component" value="Unassembled WGS sequence"/>
</dbReference>
<name>A0A6M1SVR0_9BACT</name>
<evidence type="ECO:0000256" key="10">
    <source>
        <dbReference type="ARBA" id="ARBA00075110"/>
    </source>
</evidence>
<dbReference type="Pfam" id="PF00581">
    <property type="entry name" value="Rhodanese"/>
    <property type="match status" value="1"/>
</dbReference>
<dbReference type="InterPro" id="IPR000594">
    <property type="entry name" value="ThiF_NAD_FAD-bd"/>
</dbReference>
<dbReference type="AlphaFoldDB" id="A0A6M1SVR0"/>
<dbReference type="InterPro" id="IPR045886">
    <property type="entry name" value="ThiF/MoeB/HesA"/>
</dbReference>
<comment type="subunit">
    <text evidence="7">Homodimer. Forms a stable heterotetrameric complex of 2 MoeB and 2 MoaD during adenylation of MoaD.</text>
</comment>
<evidence type="ECO:0000256" key="4">
    <source>
        <dbReference type="ARBA" id="ARBA00022840"/>
    </source>
</evidence>
<dbReference type="PANTHER" id="PTHR10953">
    <property type="entry name" value="UBIQUITIN-ACTIVATING ENZYME E1"/>
    <property type="match status" value="1"/>
</dbReference>
<evidence type="ECO:0000313" key="15">
    <source>
        <dbReference type="Proteomes" id="UP000473278"/>
    </source>
</evidence>
<reference evidence="14 15" key="1">
    <citation type="submission" date="2020-02" db="EMBL/GenBank/DDBJ databases">
        <title>Balneolaceae bacterium YR4-1, complete genome.</title>
        <authorList>
            <person name="Li Y."/>
            <person name="Wu S."/>
        </authorList>
    </citation>
    <scope>NUCLEOTIDE SEQUENCE [LARGE SCALE GENOMIC DNA]</scope>
    <source>
        <strain evidence="14 15">YR4-1</strain>
    </source>
</reference>
<evidence type="ECO:0000256" key="12">
    <source>
        <dbReference type="ARBA" id="ARBA00078531"/>
    </source>
</evidence>
<dbReference type="Pfam" id="PF00899">
    <property type="entry name" value="ThiF"/>
    <property type="match status" value="1"/>
</dbReference>
<comment type="caution">
    <text evidence="14">The sequence shown here is derived from an EMBL/GenBank/DDBJ whole genome shotgun (WGS) entry which is preliminary data.</text>
</comment>
<dbReference type="SUPFAM" id="SSF69572">
    <property type="entry name" value="Activating enzymes of the ubiquitin-like proteins"/>
    <property type="match status" value="1"/>
</dbReference>
<dbReference type="Gene3D" id="3.40.50.720">
    <property type="entry name" value="NAD(P)-binding Rossmann-like Domain"/>
    <property type="match status" value="1"/>
</dbReference>
<evidence type="ECO:0000256" key="5">
    <source>
        <dbReference type="ARBA" id="ARBA00052218"/>
    </source>
</evidence>
<protein>
    <recommendedName>
        <fullName evidence="9">Molybdopterin-synthase adenylyltransferase</fullName>
        <ecNumber evidence="8">2.7.7.80</ecNumber>
    </recommendedName>
    <alternativeName>
        <fullName evidence="12">MoaD protein adenylase</fullName>
    </alternativeName>
    <alternativeName>
        <fullName evidence="10">Molybdopterin-converting factor subunit 1 adenylase</fullName>
    </alternativeName>
    <alternativeName>
        <fullName evidence="11">Sulfur carrier protein MoaD adenylyltransferase</fullName>
    </alternativeName>
</protein>
<evidence type="ECO:0000256" key="6">
    <source>
        <dbReference type="ARBA" id="ARBA00055169"/>
    </source>
</evidence>
<dbReference type="CDD" id="cd00757">
    <property type="entry name" value="ThiF_MoeB_HesA_family"/>
    <property type="match status" value="1"/>
</dbReference>
<accession>A0A6M1SVR0</accession>
<keyword evidence="15" id="KW-1185">Reference proteome</keyword>
<dbReference type="GO" id="GO:0004792">
    <property type="term" value="F:thiosulfate-cyanide sulfurtransferase activity"/>
    <property type="evidence" value="ECO:0007669"/>
    <property type="project" value="TreeGrafter"/>
</dbReference>
<dbReference type="GO" id="GO:0005524">
    <property type="term" value="F:ATP binding"/>
    <property type="evidence" value="ECO:0007669"/>
    <property type="project" value="UniProtKB-KW"/>
</dbReference>
<keyword evidence="4" id="KW-0067">ATP-binding</keyword>
<dbReference type="EC" id="2.7.7.80" evidence="8"/>
<evidence type="ECO:0000256" key="8">
    <source>
        <dbReference type="ARBA" id="ARBA00066884"/>
    </source>
</evidence>
<dbReference type="CDD" id="cd00158">
    <property type="entry name" value="RHOD"/>
    <property type="match status" value="1"/>
</dbReference>
<dbReference type="InterPro" id="IPR036873">
    <property type="entry name" value="Rhodanese-like_dom_sf"/>
</dbReference>
<dbReference type="NCBIfam" id="NF004281">
    <property type="entry name" value="PRK05690.1"/>
    <property type="match status" value="1"/>
</dbReference>
<evidence type="ECO:0000313" key="14">
    <source>
        <dbReference type="EMBL" id="NGP75034.1"/>
    </source>
</evidence>
<organism evidence="14 15">
    <name type="scientific">Halalkalibaculum roseum</name>
    <dbReference type="NCBI Taxonomy" id="2709311"/>
    <lineage>
        <taxon>Bacteria</taxon>
        <taxon>Pseudomonadati</taxon>
        <taxon>Balneolota</taxon>
        <taxon>Balneolia</taxon>
        <taxon>Balneolales</taxon>
        <taxon>Balneolaceae</taxon>
        <taxon>Halalkalibaculum</taxon>
    </lineage>
</organism>
<dbReference type="InterPro" id="IPR035985">
    <property type="entry name" value="Ubiquitin-activating_enz"/>
</dbReference>
<keyword evidence="2 14" id="KW-0808">Transferase</keyword>
<evidence type="ECO:0000256" key="9">
    <source>
        <dbReference type="ARBA" id="ARBA00073635"/>
    </source>
</evidence>
<comment type="function">
    <text evidence="6">Catalyzes the adenylation by ATP of the carboxyl group of the C-terminal glycine of sulfur carrier protein MoaD.</text>
</comment>
<dbReference type="GO" id="GO:0008641">
    <property type="term" value="F:ubiquitin-like modifier activating enzyme activity"/>
    <property type="evidence" value="ECO:0007669"/>
    <property type="project" value="InterPro"/>
</dbReference>
<dbReference type="GO" id="GO:0061605">
    <property type="term" value="F:molybdopterin-synthase adenylyltransferase activity"/>
    <property type="evidence" value="ECO:0007669"/>
    <property type="project" value="UniProtKB-EC"/>
</dbReference>
<feature type="domain" description="Rhodanese" evidence="13">
    <location>
        <begin position="260"/>
        <end position="342"/>
    </location>
</feature>
<evidence type="ECO:0000256" key="2">
    <source>
        <dbReference type="ARBA" id="ARBA00022679"/>
    </source>
</evidence>
<dbReference type="GO" id="GO:0005829">
    <property type="term" value="C:cytosol"/>
    <property type="evidence" value="ECO:0007669"/>
    <property type="project" value="TreeGrafter"/>
</dbReference>
<evidence type="ECO:0000259" key="13">
    <source>
        <dbReference type="PROSITE" id="PS50206"/>
    </source>
</evidence>
<dbReference type="GO" id="GO:0008146">
    <property type="term" value="F:sulfotransferase activity"/>
    <property type="evidence" value="ECO:0007669"/>
    <property type="project" value="TreeGrafter"/>
</dbReference>
<evidence type="ECO:0000256" key="3">
    <source>
        <dbReference type="ARBA" id="ARBA00022741"/>
    </source>
</evidence>
<evidence type="ECO:0000256" key="7">
    <source>
        <dbReference type="ARBA" id="ARBA00063809"/>
    </source>
</evidence>
<comment type="catalytic activity">
    <reaction evidence="5">
        <text>[molybdopterin-synthase sulfur-carrier protein]-C-terminal Gly-Gly + ATP + H(+) = [molybdopterin-synthase sulfur-carrier protein]-C-terminal Gly-Gly-AMP + diphosphate</text>
        <dbReference type="Rhea" id="RHEA:43616"/>
        <dbReference type="Rhea" id="RHEA-COMP:12159"/>
        <dbReference type="Rhea" id="RHEA-COMP:12202"/>
        <dbReference type="ChEBI" id="CHEBI:15378"/>
        <dbReference type="ChEBI" id="CHEBI:30616"/>
        <dbReference type="ChEBI" id="CHEBI:33019"/>
        <dbReference type="ChEBI" id="CHEBI:90618"/>
        <dbReference type="ChEBI" id="CHEBI:90778"/>
        <dbReference type="EC" id="2.7.7.80"/>
    </reaction>
</comment>
<dbReference type="PANTHER" id="PTHR10953:SF102">
    <property type="entry name" value="ADENYLYLTRANSFERASE AND SULFURTRANSFERASE MOCS3"/>
    <property type="match status" value="1"/>
</dbReference>
<gene>
    <name evidence="14" type="primary">moeB</name>
    <name evidence="14" type="ORF">G3570_00200</name>
</gene>
<dbReference type="FunFam" id="3.40.50.720:FF:000033">
    <property type="entry name" value="Adenylyltransferase and sulfurtransferase MOCS3"/>
    <property type="match status" value="1"/>
</dbReference>
<dbReference type="PROSITE" id="PS50206">
    <property type="entry name" value="RHODANESE_3"/>
    <property type="match status" value="1"/>
</dbReference>
<sequence length="342" mass="38378">MLTPNQKEKYSRQIQLPELGIEGQEKLRNARVLIVGMGGLGCPVAQYLSAAGVGMLGLMDYDRVDRSNLHRQILFSEEDVGKPKAEAAAEALQQMNGELETVTYSEGLTTGNALAVFEEYDLIIDGTDNFQSKYLINDAAVKSGKPWVYASIYKYQGQLSVFNYKNGPTYRCLFPKIASRDISCAETGVLGVLPGVLGTLQAAEAIKIILDLGEVLSGKLKVVDTLTMQDHVIRFNRNEEQVARVKERDLELEAINCTLKNRETIYLDIREPYEQPKPESENILHIPMNQLEERHSEIPKDREVHVYCQSGVRSRKAIRLLSEKYGFTNLHNVTEGIQSIIQ</sequence>
<keyword evidence="3" id="KW-0547">Nucleotide-binding</keyword>
<comment type="similarity">
    <text evidence="1">Belongs to the HesA/MoeB/ThiF family.</text>
</comment>
<dbReference type="Gene3D" id="3.40.250.10">
    <property type="entry name" value="Rhodanese-like domain"/>
    <property type="match status" value="1"/>
</dbReference>
<evidence type="ECO:0000256" key="1">
    <source>
        <dbReference type="ARBA" id="ARBA00009919"/>
    </source>
</evidence>
<dbReference type="EMBL" id="JAALLT010000001">
    <property type="protein sequence ID" value="NGP75034.1"/>
    <property type="molecule type" value="Genomic_DNA"/>
</dbReference>
<keyword evidence="14" id="KW-0548">Nucleotidyltransferase</keyword>
<proteinExistence type="inferred from homology"/>
<dbReference type="InterPro" id="IPR001763">
    <property type="entry name" value="Rhodanese-like_dom"/>
</dbReference>
<evidence type="ECO:0000256" key="11">
    <source>
        <dbReference type="ARBA" id="ARBA00075328"/>
    </source>
</evidence>